<organism evidence="1 2">
    <name type="scientific">Sorangium cellulosum</name>
    <name type="common">Polyangium cellulosum</name>
    <dbReference type="NCBI Taxonomy" id="56"/>
    <lineage>
        <taxon>Bacteria</taxon>
        <taxon>Pseudomonadati</taxon>
        <taxon>Myxococcota</taxon>
        <taxon>Polyangia</taxon>
        <taxon>Polyangiales</taxon>
        <taxon>Polyangiaceae</taxon>
        <taxon>Sorangium</taxon>
    </lineage>
</organism>
<protein>
    <submittedName>
        <fullName evidence="1">Uncharacterized protein</fullName>
    </submittedName>
</protein>
<name>A0A150P3J6_SORCE</name>
<dbReference type="EMBL" id="JELY01003254">
    <property type="protein sequence ID" value="KYF50262.1"/>
    <property type="molecule type" value="Genomic_DNA"/>
</dbReference>
<dbReference type="AlphaFoldDB" id="A0A150P3J6"/>
<accession>A0A150P3J6</accession>
<feature type="non-terminal residue" evidence="1">
    <location>
        <position position="200"/>
    </location>
</feature>
<dbReference type="Proteomes" id="UP000075420">
    <property type="component" value="Unassembled WGS sequence"/>
</dbReference>
<gene>
    <name evidence="1" type="ORF">BE08_01470</name>
</gene>
<evidence type="ECO:0000313" key="1">
    <source>
        <dbReference type="EMBL" id="KYF50262.1"/>
    </source>
</evidence>
<evidence type="ECO:0000313" key="2">
    <source>
        <dbReference type="Proteomes" id="UP000075420"/>
    </source>
</evidence>
<proteinExistence type="predicted"/>
<comment type="caution">
    <text evidence="1">The sequence shown here is derived from an EMBL/GenBank/DDBJ whole genome shotgun (WGS) entry which is preliminary data.</text>
</comment>
<sequence length="200" mass="22010">MLDGRAPEAAWLDDVKRALSCEDAIALVRDAGAGTYHLYEPWPPAQLRQHVAHEHEGRLASLLVRTLEAACDVKAVTAYADELCAAPERPQRERAIAVIALARLLPPGAIVDERFDRLITSAMDDPYHQDGRAIVATLPLERRERLILPWPLVSYMDGDRSVPTMGWHHVDLAPTPAVVEKVIEAVQSSPYGPPPADHAI</sequence>
<reference evidence="1 2" key="1">
    <citation type="submission" date="2014-02" db="EMBL/GenBank/DDBJ databases">
        <title>The small core and large imbalanced accessory genome model reveals a collaborative survival strategy of Sorangium cellulosum strains in nature.</title>
        <authorList>
            <person name="Han K."/>
            <person name="Peng R."/>
            <person name="Blom J."/>
            <person name="Li Y.-Z."/>
        </authorList>
    </citation>
    <scope>NUCLEOTIDE SEQUENCE [LARGE SCALE GENOMIC DNA]</scope>
    <source>
        <strain evidence="1 2">So0157-25</strain>
    </source>
</reference>